<reference evidence="6 7" key="1">
    <citation type="submission" date="2024-06" db="EMBL/GenBank/DDBJ databases">
        <title>The Natural Products Discovery Center: Release of the First 8490 Sequenced Strains for Exploring Actinobacteria Biosynthetic Diversity.</title>
        <authorList>
            <person name="Kalkreuter E."/>
            <person name="Kautsar S.A."/>
            <person name="Yang D."/>
            <person name="Bader C.D."/>
            <person name="Teijaro C.N."/>
            <person name="Fluegel L."/>
            <person name="Davis C.M."/>
            <person name="Simpson J.R."/>
            <person name="Lauterbach L."/>
            <person name="Steele A.D."/>
            <person name="Gui C."/>
            <person name="Meng S."/>
            <person name="Li G."/>
            <person name="Viehrig K."/>
            <person name="Ye F."/>
            <person name="Su P."/>
            <person name="Kiefer A.F."/>
            <person name="Nichols A."/>
            <person name="Cepeda A.J."/>
            <person name="Yan W."/>
            <person name="Fan B."/>
            <person name="Jiang Y."/>
            <person name="Adhikari A."/>
            <person name="Zheng C.-J."/>
            <person name="Schuster L."/>
            <person name="Cowan T.M."/>
            <person name="Smanski M.J."/>
            <person name="Chevrette M.G."/>
            <person name="De Carvalho L.P.S."/>
            <person name="Shen B."/>
        </authorList>
    </citation>
    <scope>NUCLEOTIDE SEQUENCE [LARGE SCALE GENOMIC DNA]</scope>
    <source>
        <strain evidence="6 7">NPDC050100</strain>
    </source>
</reference>
<protein>
    <submittedName>
        <fullName evidence="6">FAD-dependent oxidoreductase</fullName>
    </submittedName>
</protein>
<dbReference type="RefSeq" id="WP_358139273.1">
    <property type="nucleotide sequence ID" value="NZ_JBFALK010000022.1"/>
</dbReference>
<dbReference type="Gene3D" id="3.50.50.60">
    <property type="entry name" value="FAD/NAD(P)-binding domain"/>
    <property type="match status" value="1"/>
</dbReference>
<evidence type="ECO:0000313" key="6">
    <source>
        <dbReference type="EMBL" id="MEV0973552.1"/>
    </source>
</evidence>
<dbReference type="SUPFAM" id="SSF56425">
    <property type="entry name" value="Succinate dehydrogenase/fumarate reductase flavoprotein, catalytic domain"/>
    <property type="match status" value="1"/>
</dbReference>
<keyword evidence="7" id="KW-1185">Reference proteome</keyword>
<dbReference type="PANTHER" id="PTHR43400:SF10">
    <property type="entry name" value="3-OXOSTEROID 1-DEHYDROGENASE"/>
    <property type="match status" value="1"/>
</dbReference>
<evidence type="ECO:0000256" key="4">
    <source>
        <dbReference type="ARBA" id="ARBA00023002"/>
    </source>
</evidence>
<evidence type="ECO:0000256" key="1">
    <source>
        <dbReference type="ARBA" id="ARBA00001974"/>
    </source>
</evidence>
<evidence type="ECO:0000256" key="3">
    <source>
        <dbReference type="ARBA" id="ARBA00022827"/>
    </source>
</evidence>
<dbReference type="SUPFAM" id="SSF51905">
    <property type="entry name" value="FAD/NAD(P)-binding domain"/>
    <property type="match status" value="1"/>
</dbReference>
<evidence type="ECO:0000313" key="7">
    <source>
        <dbReference type="Proteomes" id="UP001551675"/>
    </source>
</evidence>
<dbReference type="PRINTS" id="PR00368">
    <property type="entry name" value="FADPNR"/>
</dbReference>
<dbReference type="Proteomes" id="UP001551675">
    <property type="component" value="Unassembled WGS sequence"/>
</dbReference>
<comment type="caution">
    <text evidence="6">The sequence shown here is derived from an EMBL/GenBank/DDBJ whole genome shotgun (WGS) entry which is preliminary data.</text>
</comment>
<dbReference type="PRINTS" id="PR00411">
    <property type="entry name" value="PNDRDTASEI"/>
</dbReference>
<keyword evidence="4" id="KW-0560">Oxidoreductase</keyword>
<proteinExistence type="predicted"/>
<dbReference type="Gene3D" id="3.90.700.10">
    <property type="entry name" value="Succinate dehydrogenase/fumarate reductase flavoprotein, catalytic domain"/>
    <property type="match status" value="1"/>
</dbReference>
<dbReference type="EMBL" id="JBFALK010000022">
    <property type="protein sequence ID" value="MEV0973552.1"/>
    <property type="molecule type" value="Genomic_DNA"/>
</dbReference>
<gene>
    <name evidence="6" type="ORF">AB0I59_33535</name>
</gene>
<comment type="cofactor">
    <cofactor evidence="1">
        <name>FAD</name>
        <dbReference type="ChEBI" id="CHEBI:57692"/>
    </cofactor>
</comment>
<sequence>MELSYDLVVVGAGTAGIPCAAEAALGGARVLLVEKDQRIGGTMHISGGHMAAAGTRRQAERGITDSVEAHLADIHRISDGTARADLVRVVAENAAETIDWLDDRGFRFAPETPRIIYGHEPYATARTYYGADEALSILEVFERLLDEAIATGRLELWKNAPVIGLDTDDDGAVTGVTVLRGGQDVRVRARDVVLATGGFAAEPELFLELEGAPLVSAAYPTSTGDGILLARELGAAVAGTGSYLPTFGGLPDPTTPGKANWSDRQLLIAAERPPVEIYVDKGGRRWVAEDELSIDVKERALTRIEDMTFWTVFDDAMLESTRSGRPLVVGWTPDDLRARANQRAGVHSAGTLEELAVIAGIDPAGLVASAARYNEAVAAGADPDFGRTHLPLPLERAPYYAIRNHGISLVTFAGLDIDSDLRVRRTDGTSVPNLYAIGEVIGAAATCGQSFCSGMLVTPAITFGRLLGRRLAAGEHAETVTR</sequence>
<feature type="domain" description="FAD-dependent oxidoreductase 2 FAD-binding" evidence="5">
    <location>
        <begin position="6"/>
        <end position="444"/>
    </location>
</feature>
<evidence type="ECO:0000259" key="5">
    <source>
        <dbReference type="Pfam" id="PF00890"/>
    </source>
</evidence>
<keyword evidence="3" id="KW-0274">FAD</keyword>
<dbReference type="InterPro" id="IPR027477">
    <property type="entry name" value="Succ_DH/fumarate_Rdtase_cat_sf"/>
</dbReference>
<dbReference type="Pfam" id="PF00890">
    <property type="entry name" value="FAD_binding_2"/>
    <property type="match status" value="1"/>
</dbReference>
<evidence type="ECO:0000256" key="2">
    <source>
        <dbReference type="ARBA" id="ARBA00022630"/>
    </source>
</evidence>
<dbReference type="InterPro" id="IPR003953">
    <property type="entry name" value="FAD-dep_OxRdtase_2_FAD-bd"/>
</dbReference>
<dbReference type="PANTHER" id="PTHR43400">
    <property type="entry name" value="FUMARATE REDUCTASE"/>
    <property type="match status" value="1"/>
</dbReference>
<dbReference type="InterPro" id="IPR050315">
    <property type="entry name" value="FAD-oxidoreductase_2"/>
</dbReference>
<keyword evidence="2" id="KW-0285">Flavoprotein</keyword>
<organism evidence="6 7">
    <name type="scientific">Microtetraspora glauca</name>
    <dbReference type="NCBI Taxonomy" id="1996"/>
    <lineage>
        <taxon>Bacteria</taxon>
        <taxon>Bacillati</taxon>
        <taxon>Actinomycetota</taxon>
        <taxon>Actinomycetes</taxon>
        <taxon>Streptosporangiales</taxon>
        <taxon>Streptosporangiaceae</taxon>
        <taxon>Microtetraspora</taxon>
    </lineage>
</organism>
<accession>A0ABV3GPW3</accession>
<dbReference type="InterPro" id="IPR036188">
    <property type="entry name" value="FAD/NAD-bd_sf"/>
</dbReference>
<name>A0ABV3GPW3_MICGL</name>